<evidence type="ECO:0000313" key="3">
    <source>
        <dbReference type="Proteomes" id="UP000308917"/>
    </source>
</evidence>
<feature type="domain" description="Beta-lactamase-related" evidence="1">
    <location>
        <begin position="20"/>
        <end position="130"/>
    </location>
</feature>
<keyword evidence="3" id="KW-1185">Reference proteome</keyword>
<accession>A0A4S8F118</accession>
<reference evidence="2 3" key="1">
    <citation type="journal article" date="2015" name="Antonie Van Leeuwenhoek">
        <title>Lampropedia puyangensis sp. nov., isolated from symptomatic bark of Populus ? euramericana canker and emended description of Lampropedia hyalina (Ehrenberg 1832) Lee et al. 2004.</title>
        <authorList>
            <person name="Li Y."/>
            <person name="Wang T."/>
            <person name="Piao C.G."/>
            <person name="Wang L.F."/>
            <person name="Tian G.Z."/>
            <person name="Zhu T.H."/>
            <person name="Guo M.W."/>
        </authorList>
    </citation>
    <scope>NUCLEOTIDE SEQUENCE [LARGE SCALE GENOMIC DNA]</scope>
    <source>
        <strain evidence="2 3">2-bin</strain>
    </source>
</reference>
<sequence>MRAGVAQEPVVLQSCRAAQPLVWEGIVQAASLTKPAIAFALLELACTGLIDLQAPISDYLPQGYEHRQNPFAAVAERKTDKMPVQTLSRISVDQLLNHSSGLPNWSDGILALAFEPGTRWQYSGEGYVLL</sequence>
<dbReference type="InterPro" id="IPR050789">
    <property type="entry name" value="Diverse_Enzym_Activities"/>
</dbReference>
<organism evidence="2 3">
    <name type="scientific">Lampropedia puyangensis</name>
    <dbReference type="NCBI Taxonomy" id="1330072"/>
    <lineage>
        <taxon>Bacteria</taxon>
        <taxon>Pseudomonadati</taxon>
        <taxon>Pseudomonadota</taxon>
        <taxon>Betaproteobacteria</taxon>
        <taxon>Burkholderiales</taxon>
        <taxon>Comamonadaceae</taxon>
        <taxon>Lampropedia</taxon>
    </lineage>
</organism>
<gene>
    <name evidence="2" type="ORF">E9531_13350</name>
</gene>
<dbReference type="Gene3D" id="3.40.710.10">
    <property type="entry name" value="DD-peptidase/beta-lactamase superfamily"/>
    <property type="match status" value="1"/>
</dbReference>
<dbReference type="GO" id="GO:0016787">
    <property type="term" value="F:hydrolase activity"/>
    <property type="evidence" value="ECO:0007669"/>
    <property type="project" value="UniProtKB-KW"/>
</dbReference>
<comment type="caution">
    <text evidence="2">The sequence shown here is derived from an EMBL/GenBank/DDBJ whole genome shotgun (WGS) entry which is preliminary data.</text>
</comment>
<keyword evidence="2" id="KW-0378">Hydrolase</keyword>
<evidence type="ECO:0000313" key="2">
    <source>
        <dbReference type="EMBL" id="THT98781.1"/>
    </source>
</evidence>
<dbReference type="Proteomes" id="UP000308917">
    <property type="component" value="Unassembled WGS sequence"/>
</dbReference>
<dbReference type="PANTHER" id="PTHR43283">
    <property type="entry name" value="BETA-LACTAMASE-RELATED"/>
    <property type="match status" value="1"/>
</dbReference>
<dbReference type="SUPFAM" id="SSF56601">
    <property type="entry name" value="beta-lactamase/transpeptidase-like"/>
    <property type="match status" value="1"/>
</dbReference>
<name>A0A4S8F118_9BURK</name>
<protein>
    <submittedName>
        <fullName evidence="2">Serine hydrolase</fullName>
    </submittedName>
</protein>
<dbReference type="InterPro" id="IPR012338">
    <property type="entry name" value="Beta-lactam/transpept-like"/>
</dbReference>
<proteinExistence type="predicted"/>
<dbReference type="InterPro" id="IPR001466">
    <property type="entry name" value="Beta-lactam-related"/>
</dbReference>
<evidence type="ECO:0000259" key="1">
    <source>
        <dbReference type="Pfam" id="PF00144"/>
    </source>
</evidence>
<dbReference type="Pfam" id="PF00144">
    <property type="entry name" value="Beta-lactamase"/>
    <property type="match status" value="1"/>
</dbReference>
<dbReference type="EMBL" id="STFG01000017">
    <property type="protein sequence ID" value="THT98781.1"/>
    <property type="molecule type" value="Genomic_DNA"/>
</dbReference>
<dbReference type="AlphaFoldDB" id="A0A4S8F118"/>